<dbReference type="InterPro" id="IPR032048">
    <property type="entry name" value="TGase_elicitor"/>
</dbReference>
<dbReference type="SMR" id="G5ADR4"/>
<feature type="non-terminal residue" evidence="2">
    <location>
        <position position="416"/>
    </location>
</feature>
<feature type="signal peptide" evidence="1">
    <location>
        <begin position="1"/>
        <end position="25"/>
    </location>
</feature>
<keyword evidence="1" id="KW-0732">Signal</keyword>
<dbReference type="STRING" id="1094619.G5ADR4"/>
<evidence type="ECO:0008006" key="4">
    <source>
        <dbReference type="Google" id="ProtNLM"/>
    </source>
</evidence>
<evidence type="ECO:0000256" key="1">
    <source>
        <dbReference type="SAM" id="SignalP"/>
    </source>
</evidence>
<dbReference type="KEGG" id="psoj:PHYSODRAFT_532007"/>
<dbReference type="GO" id="GO:0016755">
    <property type="term" value="F:aminoacyltransferase activity"/>
    <property type="evidence" value="ECO:0007669"/>
    <property type="project" value="InterPro"/>
</dbReference>
<dbReference type="Pfam" id="PF16683">
    <property type="entry name" value="TGase_elicitor"/>
    <property type="match status" value="1"/>
</dbReference>
<dbReference type="EMBL" id="JH159164">
    <property type="protein sequence ID" value="EGZ06317.1"/>
    <property type="molecule type" value="Genomic_DNA"/>
</dbReference>
<dbReference type="RefSeq" id="XP_009538214.1">
    <property type="nucleotide sequence ID" value="XM_009539919.1"/>
</dbReference>
<name>G5ADR4_PHYSP</name>
<evidence type="ECO:0000313" key="3">
    <source>
        <dbReference type="Proteomes" id="UP000002640"/>
    </source>
</evidence>
<keyword evidence="3" id="KW-1185">Reference proteome</keyword>
<protein>
    <recommendedName>
        <fullName evidence="4">Elicitor-like transglutaminase</fullName>
    </recommendedName>
</protein>
<dbReference type="InParanoid" id="G5ADR4"/>
<dbReference type="Gene3D" id="3.30.40.240">
    <property type="entry name" value="Transglutaminase elicitor, body domain"/>
    <property type="match status" value="1"/>
</dbReference>
<feature type="chain" id="PRO_5003473254" description="Elicitor-like transglutaminase" evidence="1">
    <location>
        <begin position="26"/>
        <end position="416"/>
    </location>
</feature>
<dbReference type="OMA" id="FHIAISN"/>
<proteinExistence type="predicted"/>
<evidence type="ECO:0000313" key="2">
    <source>
        <dbReference type="EMBL" id="EGZ06317.1"/>
    </source>
</evidence>
<dbReference type="Proteomes" id="UP000002640">
    <property type="component" value="Unassembled WGS sequence"/>
</dbReference>
<accession>G5ADR4</accession>
<organism evidence="2 3">
    <name type="scientific">Phytophthora sojae (strain P6497)</name>
    <name type="common">Soybean stem and root rot agent</name>
    <name type="synonym">Phytophthora megasperma f. sp. glycines</name>
    <dbReference type="NCBI Taxonomy" id="1094619"/>
    <lineage>
        <taxon>Eukaryota</taxon>
        <taxon>Sar</taxon>
        <taxon>Stramenopiles</taxon>
        <taxon>Oomycota</taxon>
        <taxon>Peronosporomycetes</taxon>
        <taxon>Peronosporales</taxon>
        <taxon>Peronosporaceae</taxon>
        <taxon>Phytophthora</taxon>
    </lineage>
</organism>
<gene>
    <name evidence="2" type="ORF">PHYSODRAFT_532007</name>
</gene>
<dbReference type="GeneID" id="20661684"/>
<sequence length="416" mass="44976">MVTVARSVALGVAVAAAASTVLVQAAPLEFNPYTPVELNAPLTSSHPAYGAKTKGNCVKPVIPVDPNAGNTQSTAARKLRDMEASGTDMDDLASFFGEKLEVDFKTLQSQYAYASASRPPWPGSYWPTFQDGINHAWRHGEASASEKYAKAFDLDATDLKNKISASNGVDSCNTNTACSSDGDCPSGVPCAKRDGASSGYCIPTWYGICHAWAPAALLEEEPKCNVEKNGVTFHVMDIKALLTEVYDGADIDTVFTGARFNGPDSPATEDEYGRFTDPTRRDIGAGFFHIAISNIMGKHQTPFIIDVAADSEVWNQPVWSYHVQTMEIVDTAEACSTYFGTTSYPFNTEMVQLAHVKTTVTWAVEAYVDGPLVSTGKVNSHTVFNDYEYLLELDANNAIIGGEWVGDSKEDHPDFL</sequence>
<reference evidence="2 3" key="1">
    <citation type="journal article" date="2006" name="Science">
        <title>Phytophthora genome sequences uncover evolutionary origins and mechanisms of pathogenesis.</title>
        <authorList>
            <person name="Tyler B.M."/>
            <person name="Tripathy S."/>
            <person name="Zhang X."/>
            <person name="Dehal P."/>
            <person name="Jiang R.H."/>
            <person name="Aerts A."/>
            <person name="Arredondo F.D."/>
            <person name="Baxter L."/>
            <person name="Bensasson D."/>
            <person name="Beynon J.L."/>
            <person name="Chapman J."/>
            <person name="Damasceno C.M."/>
            <person name="Dorrance A.E."/>
            <person name="Dou D."/>
            <person name="Dickerman A.W."/>
            <person name="Dubchak I.L."/>
            <person name="Garbelotto M."/>
            <person name="Gijzen M."/>
            <person name="Gordon S.G."/>
            <person name="Govers F."/>
            <person name="Grunwald N.J."/>
            <person name="Huang W."/>
            <person name="Ivors K.L."/>
            <person name="Jones R.W."/>
            <person name="Kamoun S."/>
            <person name="Krampis K."/>
            <person name="Lamour K.H."/>
            <person name="Lee M.K."/>
            <person name="McDonald W.H."/>
            <person name="Medina M."/>
            <person name="Meijer H.J."/>
            <person name="Nordberg E.K."/>
            <person name="Maclean D.J."/>
            <person name="Ospina-Giraldo M.D."/>
            <person name="Morris P.F."/>
            <person name="Phuntumart V."/>
            <person name="Putnam N.H."/>
            <person name="Rash S."/>
            <person name="Rose J.K."/>
            <person name="Sakihama Y."/>
            <person name="Salamov A.A."/>
            <person name="Savidor A."/>
            <person name="Scheuring C.F."/>
            <person name="Smith B.M."/>
            <person name="Sobral B.W."/>
            <person name="Terry A."/>
            <person name="Torto-Alalibo T.A."/>
            <person name="Win J."/>
            <person name="Xu Z."/>
            <person name="Zhang H."/>
            <person name="Grigoriev I.V."/>
            <person name="Rokhsar D.S."/>
            <person name="Boore J.L."/>
        </authorList>
    </citation>
    <scope>NUCLEOTIDE SEQUENCE [LARGE SCALE GENOMIC DNA]</scope>
    <source>
        <strain evidence="2 3">P6497</strain>
    </source>
</reference>
<dbReference type="AlphaFoldDB" id="G5ADR4"/>